<reference evidence="4" key="1">
    <citation type="submission" date="2016-10" db="EMBL/GenBank/DDBJ databases">
        <authorList>
            <person name="Varghese N."/>
            <person name="Submissions S."/>
        </authorList>
    </citation>
    <scope>NUCLEOTIDE SEQUENCE [LARGE SCALE GENOMIC DNA]</scope>
    <source>
        <strain evidence="4">ATCC 43811</strain>
    </source>
</reference>
<protein>
    <recommendedName>
        <fullName evidence="5">Ig-like domain (Group 3)</fullName>
    </recommendedName>
</protein>
<evidence type="ECO:0000256" key="2">
    <source>
        <dbReference type="SAM" id="SignalP"/>
    </source>
</evidence>
<dbReference type="OrthoDB" id="340819at2"/>
<dbReference type="EMBL" id="FOKY01000001">
    <property type="protein sequence ID" value="SFB67996.1"/>
    <property type="molecule type" value="Genomic_DNA"/>
</dbReference>
<keyword evidence="4" id="KW-1185">Reference proteome</keyword>
<evidence type="ECO:0008006" key="5">
    <source>
        <dbReference type="Google" id="ProtNLM"/>
    </source>
</evidence>
<evidence type="ECO:0000313" key="3">
    <source>
        <dbReference type="EMBL" id="SFB67996.1"/>
    </source>
</evidence>
<feature type="signal peptide" evidence="2">
    <location>
        <begin position="1"/>
        <end position="21"/>
    </location>
</feature>
<feature type="compositionally biased region" description="Polar residues" evidence="1">
    <location>
        <begin position="344"/>
        <end position="354"/>
    </location>
</feature>
<dbReference type="STRING" id="34097.SAMN02745150_00132"/>
<name>A0A1I1D0Z5_BREAD</name>
<gene>
    <name evidence="3" type="ORF">SAMN02745150_00132</name>
</gene>
<evidence type="ECO:0000256" key="1">
    <source>
        <dbReference type="SAM" id="MobiDB-lite"/>
    </source>
</evidence>
<sequence length="405" mass="45461">MKKKWLITSFLFTTVMLYAQEAEVTAPEEPAQEVAVDTEQQETSVLENETSPTEKMFVDNVGYTLKQGDMLYASPMARFEVQGVDEQSGLENIFVSIDGGEYAFYKAPIALTEEGNHTISYKFVDRVGNVSYSKVFEVYIDATAPRVLEPLFDPIPYKASGYTYVGLNTKIRFKMFDDITGVAFTEFSTNNQDFVRYENEFTLSNLGYSSNTILHLYYKATDMVSNVTEVRKTTLYLDATPPVVDVFARAYETNGIRYISSRDPIYVGAFDNETKVDKILFSINDGEYQKYDEEIAIRLKDADEYDIKVKAVDIVGNESEEVVYSVVVDMQAPSGDASYIGDENSMTTESSQPMTEEENSSNSFEEEKNEKDTDSVVVPTEEEPTTLAVEASNEVPSGEISPVTE</sequence>
<dbReference type="Gene3D" id="3.30.1920.20">
    <property type="match status" value="1"/>
</dbReference>
<evidence type="ECO:0000313" key="4">
    <source>
        <dbReference type="Proteomes" id="UP000240042"/>
    </source>
</evidence>
<dbReference type="InterPro" id="IPR058094">
    <property type="entry name" value="Ig-like_OmpL47-like"/>
</dbReference>
<proteinExistence type="predicted"/>
<organism evidence="3 4">
    <name type="scientific">Brevinema andersonii</name>
    <dbReference type="NCBI Taxonomy" id="34097"/>
    <lineage>
        <taxon>Bacteria</taxon>
        <taxon>Pseudomonadati</taxon>
        <taxon>Spirochaetota</taxon>
        <taxon>Spirochaetia</taxon>
        <taxon>Brevinematales</taxon>
        <taxon>Brevinemataceae</taxon>
        <taxon>Brevinema</taxon>
    </lineage>
</organism>
<dbReference type="AlphaFoldDB" id="A0A1I1D0Z5"/>
<accession>A0A1I1D0Z5</accession>
<keyword evidence="2" id="KW-0732">Signal</keyword>
<feature type="compositionally biased region" description="Basic and acidic residues" evidence="1">
    <location>
        <begin position="365"/>
        <end position="374"/>
    </location>
</feature>
<feature type="chain" id="PRO_5015158473" description="Ig-like domain (Group 3)" evidence="2">
    <location>
        <begin position="22"/>
        <end position="405"/>
    </location>
</feature>
<dbReference type="Proteomes" id="UP000240042">
    <property type="component" value="Unassembled WGS sequence"/>
</dbReference>
<dbReference type="NCBIfam" id="NF047446">
    <property type="entry name" value="barrel_OmpL47"/>
    <property type="match status" value="2"/>
</dbReference>
<dbReference type="RefSeq" id="WP_092317175.1">
    <property type="nucleotide sequence ID" value="NZ_FOKY01000001.1"/>
</dbReference>
<feature type="region of interest" description="Disordered" evidence="1">
    <location>
        <begin position="334"/>
        <end position="405"/>
    </location>
</feature>